<reference evidence="2" key="1">
    <citation type="journal article" date="2019" name="Int. J. Syst. Evol. Microbiol.">
        <title>The Global Catalogue of Microorganisms (GCM) 10K type strain sequencing project: providing services to taxonomists for standard genome sequencing and annotation.</title>
        <authorList>
            <consortium name="The Broad Institute Genomics Platform"/>
            <consortium name="The Broad Institute Genome Sequencing Center for Infectious Disease"/>
            <person name="Wu L."/>
            <person name="Ma J."/>
        </authorList>
    </citation>
    <scope>NUCLEOTIDE SEQUENCE [LARGE SCALE GENOMIC DNA]</scope>
    <source>
        <strain evidence="2">CCUG 54781</strain>
    </source>
</reference>
<evidence type="ECO:0000313" key="1">
    <source>
        <dbReference type="EMBL" id="MFC7348460.1"/>
    </source>
</evidence>
<evidence type="ECO:0008006" key="3">
    <source>
        <dbReference type="Google" id="ProtNLM"/>
    </source>
</evidence>
<protein>
    <recommendedName>
        <fullName evidence="3">Lipoprotein</fullName>
    </recommendedName>
</protein>
<sequence>MVAITAYSCRTDQFPETPNFNDSSKFQLTSKRISLHDAKHKTLLLPELEKSKVNLKKFSQKISGKTVGYADGVTIDTDNVTYIENGPNYHTYTFYIKRENASADAPLENLVLSPLTDGTYRELLVTYNLTEQEKETLSNGGFVDIKGRSTTVEVNGFYNSSGVSAKGTSCNWEIIGYEIIPCSKNEHGEWNTDQWHTCVAPSKPGYAAIREYKCLTDLNS</sequence>
<keyword evidence="2" id="KW-1185">Reference proteome</keyword>
<organism evidence="1 2">
    <name type="scientific">Chryseobacterium zhengzhouense</name>
    <dbReference type="NCBI Taxonomy" id="1636086"/>
    <lineage>
        <taxon>Bacteria</taxon>
        <taxon>Pseudomonadati</taxon>
        <taxon>Bacteroidota</taxon>
        <taxon>Flavobacteriia</taxon>
        <taxon>Flavobacteriales</taxon>
        <taxon>Weeksellaceae</taxon>
        <taxon>Chryseobacterium group</taxon>
        <taxon>Chryseobacterium</taxon>
    </lineage>
</organism>
<proteinExistence type="predicted"/>
<dbReference type="Proteomes" id="UP001596550">
    <property type="component" value="Unassembled WGS sequence"/>
</dbReference>
<name>A0ABW2M3H5_9FLAO</name>
<gene>
    <name evidence="1" type="ORF">ACFQO9_17210</name>
</gene>
<dbReference type="EMBL" id="JBHTCR010000009">
    <property type="protein sequence ID" value="MFC7348460.1"/>
    <property type="molecule type" value="Genomic_DNA"/>
</dbReference>
<accession>A0ABW2M3H5</accession>
<evidence type="ECO:0000313" key="2">
    <source>
        <dbReference type="Proteomes" id="UP001596550"/>
    </source>
</evidence>
<comment type="caution">
    <text evidence="1">The sequence shown here is derived from an EMBL/GenBank/DDBJ whole genome shotgun (WGS) entry which is preliminary data.</text>
</comment>
<feature type="non-terminal residue" evidence="1">
    <location>
        <position position="220"/>
    </location>
</feature>